<gene>
    <name evidence="3" type="ORF">EHS15_01460</name>
</gene>
<dbReference type="SMART" id="SM00421">
    <property type="entry name" value="HTH_LUXR"/>
    <property type="match status" value="1"/>
</dbReference>
<feature type="transmembrane region" description="Helical" evidence="1">
    <location>
        <begin position="45"/>
        <end position="65"/>
    </location>
</feature>
<dbReference type="Proteomes" id="UP000298058">
    <property type="component" value="Unassembled WGS sequence"/>
</dbReference>
<keyword evidence="1" id="KW-1133">Transmembrane helix</keyword>
<keyword evidence="1" id="KW-0812">Transmembrane</keyword>
<dbReference type="Gene3D" id="1.10.10.10">
    <property type="entry name" value="Winged helix-like DNA-binding domain superfamily/Winged helix DNA-binding domain"/>
    <property type="match status" value="1"/>
</dbReference>
<dbReference type="EMBL" id="RQHW01000003">
    <property type="protein sequence ID" value="TGN20884.1"/>
    <property type="molecule type" value="Genomic_DNA"/>
</dbReference>
<keyword evidence="4" id="KW-1185">Reference proteome</keyword>
<feature type="transmembrane region" description="Helical" evidence="1">
    <location>
        <begin position="12"/>
        <end position="33"/>
    </location>
</feature>
<dbReference type="GO" id="GO:0006355">
    <property type="term" value="P:regulation of DNA-templated transcription"/>
    <property type="evidence" value="ECO:0007669"/>
    <property type="project" value="InterPro"/>
</dbReference>
<dbReference type="RefSeq" id="WP_135758757.1">
    <property type="nucleotide sequence ID" value="NZ_RQHW01000003.1"/>
</dbReference>
<comment type="caution">
    <text evidence="3">The sequence shown here is derived from an EMBL/GenBank/DDBJ whole genome shotgun (WGS) entry which is preliminary data.</text>
</comment>
<dbReference type="OrthoDB" id="327416at2"/>
<evidence type="ECO:0000256" key="1">
    <source>
        <dbReference type="SAM" id="Phobius"/>
    </source>
</evidence>
<evidence type="ECO:0000313" key="3">
    <source>
        <dbReference type="EMBL" id="TGN20884.1"/>
    </source>
</evidence>
<dbReference type="Pfam" id="PF00196">
    <property type="entry name" value="GerE"/>
    <property type="match status" value="1"/>
</dbReference>
<accession>A0A4R9M271</accession>
<feature type="domain" description="HTH luxR-type" evidence="2">
    <location>
        <begin position="109"/>
        <end position="166"/>
    </location>
</feature>
<evidence type="ECO:0000259" key="2">
    <source>
        <dbReference type="SMART" id="SM00421"/>
    </source>
</evidence>
<dbReference type="SUPFAM" id="SSF46894">
    <property type="entry name" value="C-terminal effector domain of the bipartite response regulators"/>
    <property type="match status" value="1"/>
</dbReference>
<evidence type="ECO:0000313" key="4">
    <source>
        <dbReference type="Proteomes" id="UP000298058"/>
    </source>
</evidence>
<sequence>MSFHSLLPKRSKFFLIYAFVIMVWMSLELIEFFGKVHLTDSISKLTGFVEICIGFSSLVIVYLVFRESKSLRKEIFESKLLIEKLNHKNLLSKSDREEFWKGVQKQYEGWGFSETESEIATYVLRGFSNQQIAGIRGTSLRTVETQTYTIYQKSGTKGKLDFIAYFILPLLPEEEGSRSFHAN</sequence>
<dbReference type="NCBIfam" id="NF047608">
    <property type="entry name" value="LIC13292_fam"/>
    <property type="match status" value="1"/>
</dbReference>
<dbReference type="AlphaFoldDB" id="A0A4R9M271"/>
<dbReference type="InterPro" id="IPR036388">
    <property type="entry name" value="WH-like_DNA-bd_sf"/>
</dbReference>
<dbReference type="GO" id="GO:0003677">
    <property type="term" value="F:DNA binding"/>
    <property type="evidence" value="ECO:0007669"/>
    <property type="project" value="InterPro"/>
</dbReference>
<name>A0A4R9M271_9LEPT</name>
<dbReference type="InterPro" id="IPR000792">
    <property type="entry name" value="Tscrpt_reg_LuxR_C"/>
</dbReference>
<protein>
    <submittedName>
        <fullName evidence="3">LuxR family transcriptional regulator</fullName>
    </submittedName>
</protein>
<proteinExistence type="predicted"/>
<dbReference type="InterPro" id="IPR016032">
    <property type="entry name" value="Sig_transdc_resp-reg_C-effctor"/>
</dbReference>
<organism evidence="3 4">
    <name type="scientific">Leptospira idonii</name>
    <dbReference type="NCBI Taxonomy" id="1193500"/>
    <lineage>
        <taxon>Bacteria</taxon>
        <taxon>Pseudomonadati</taxon>
        <taxon>Spirochaetota</taxon>
        <taxon>Spirochaetia</taxon>
        <taxon>Leptospirales</taxon>
        <taxon>Leptospiraceae</taxon>
        <taxon>Leptospira</taxon>
    </lineage>
</organism>
<keyword evidence="1" id="KW-0472">Membrane</keyword>
<reference evidence="3" key="1">
    <citation type="journal article" date="2019" name="PLoS Negl. Trop. Dis.">
        <title>Revisiting the worldwide diversity of Leptospira species in the environment.</title>
        <authorList>
            <person name="Vincent A.T."/>
            <person name="Schiettekatte O."/>
            <person name="Bourhy P."/>
            <person name="Veyrier F.J."/>
            <person name="Picardeau M."/>
        </authorList>
    </citation>
    <scope>NUCLEOTIDE SEQUENCE [LARGE SCALE GENOMIC DNA]</scope>
    <source>
        <strain evidence="3">201300427</strain>
    </source>
</reference>